<proteinExistence type="predicted"/>
<reference evidence="1 2" key="1">
    <citation type="submission" date="2024-09" db="EMBL/GenBank/DDBJ databases">
        <authorList>
            <person name="Sun Q."/>
            <person name="Mori K."/>
        </authorList>
    </citation>
    <scope>NUCLEOTIDE SEQUENCE [LARGE SCALE GENOMIC DNA]</scope>
    <source>
        <strain evidence="1 2">CECT 7908</strain>
    </source>
</reference>
<dbReference type="RefSeq" id="WP_290263753.1">
    <property type="nucleotide sequence ID" value="NZ_JAUFQQ010000003.1"/>
</dbReference>
<comment type="caution">
    <text evidence="1">The sequence shown here is derived from an EMBL/GenBank/DDBJ whole genome shotgun (WGS) entry which is preliminary data.</text>
</comment>
<dbReference type="Proteomes" id="UP001589589">
    <property type="component" value="Unassembled WGS sequence"/>
</dbReference>
<keyword evidence="2" id="KW-1185">Reference proteome</keyword>
<evidence type="ECO:0000313" key="2">
    <source>
        <dbReference type="Proteomes" id="UP001589589"/>
    </source>
</evidence>
<accession>A0ABV5FPW9</accession>
<gene>
    <name evidence="1" type="ORF">ACFFUQ_16340</name>
</gene>
<sequence>MTKTKTPPIYGEDLPITTFQIKTIRKNSNWQEDIKDEWVQWVTGDNSQTSLKSLTQAQAVKIIRQQTGDNSPVVKANEFTNWGYFDRNNSQHARIQANLYTANIVVKNDRHGEVADMEGWFNRFLKSPKSPVKKPLKDMTPLEVSKIIKALDGVALWKNSI</sequence>
<organism evidence="1 2">
    <name type="scientific">Flavobacterium branchiarum</name>
    <dbReference type="NCBI Taxonomy" id="1114870"/>
    <lineage>
        <taxon>Bacteria</taxon>
        <taxon>Pseudomonadati</taxon>
        <taxon>Bacteroidota</taxon>
        <taxon>Flavobacteriia</taxon>
        <taxon>Flavobacteriales</taxon>
        <taxon>Flavobacteriaceae</taxon>
        <taxon>Flavobacterium</taxon>
    </lineage>
</organism>
<protein>
    <submittedName>
        <fullName evidence="1">Uncharacterized protein</fullName>
    </submittedName>
</protein>
<dbReference type="EMBL" id="JBHMEX010000054">
    <property type="protein sequence ID" value="MFB9065591.1"/>
    <property type="molecule type" value="Genomic_DNA"/>
</dbReference>
<name>A0ABV5FPW9_9FLAO</name>
<evidence type="ECO:0000313" key="1">
    <source>
        <dbReference type="EMBL" id="MFB9065591.1"/>
    </source>
</evidence>